<dbReference type="EMBL" id="BK014692">
    <property type="protein sequence ID" value="DAD68107.1"/>
    <property type="molecule type" value="Genomic_DNA"/>
</dbReference>
<proteinExistence type="predicted"/>
<feature type="compositionally biased region" description="Basic and acidic residues" evidence="1">
    <location>
        <begin position="29"/>
        <end position="43"/>
    </location>
</feature>
<evidence type="ECO:0000256" key="1">
    <source>
        <dbReference type="SAM" id="MobiDB-lite"/>
    </source>
</evidence>
<name>A0A8S5LE35_9CAUD</name>
<organism evidence="2">
    <name type="scientific">Siphoviridae sp. ctj495</name>
    <dbReference type="NCBI Taxonomy" id="2823592"/>
    <lineage>
        <taxon>Viruses</taxon>
        <taxon>Duplodnaviria</taxon>
        <taxon>Heunggongvirae</taxon>
        <taxon>Uroviricota</taxon>
        <taxon>Caudoviricetes</taxon>
    </lineage>
</organism>
<reference evidence="2" key="1">
    <citation type="journal article" date="2021" name="Proc. Natl. Acad. Sci. U.S.A.">
        <title>A Catalog of Tens of Thousands of Viruses from Human Metagenomes Reveals Hidden Associations with Chronic Diseases.</title>
        <authorList>
            <person name="Tisza M.J."/>
            <person name="Buck C.B."/>
        </authorList>
    </citation>
    <scope>NUCLEOTIDE SEQUENCE</scope>
    <source>
        <strain evidence="2">Ctj495</strain>
    </source>
</reference>
<accession>A0A8S5LE35</accession>
<sequence>MASRLIVSADDILKAVKESEEFERKALNEARKRDRAEGKEPRETLYPNPDLKPGREIVLDYIKNPERRRTPRCSVHLEKRTANNSYRFVVDVSQVRNRELADEIEKDLFAFMDYLLDEYDIPRRIKRSTK</sequence>
<evidence type="ECO:0000313" key="2">
    <source>
        <dbReference type="EMBL" id="DAD68107.1"/>
    </source>
</evidence>
<feature type="region of interest" description="Disordered" evidence="1">
    <location>
        <begin position="29"/>
        <end position="51"/>
    </location>
</feature>
<protein>
    <submittedName>
        <fullName evidence="2">Uncharacterized protein</fullName>
    </submittedName>
</protein>